<dbReference type="PANTHER" id="PTHR24198:SF165">
    <property type="entry name" value="ANKYRIN REPEAT-CONTAINING PROTEIN-RELATED"/>
    <property type="match status" value="1"/>
</dbReference>
<feature type="repeat" description="ANK" evidence="3">
    <location>
        <begin position="919"/>
        <end position="951"/>
    </location>
</feature>
<keyword evidence="6" id="KW-1185">Reference proteome</keyword>
<feature type="repeat" description="ANK" evidence="3">
    <location>
        <begin position="989"/>
        <end position="1016"/>
    </location>
</feature>
<feature type="domain" description="Clr5" evidence="4">
    <location>
        <begin position="10"/>
        <end position="68"/>
    </location>
</feature>
<sequence>MPTDLQKIPKERWEEYKPIIKRLHMDQGFPVKSKIGRPNLTQVMKDEHNFDATHSQYEAQLKKWGWVKNLSREEWNLVLPLYHWLKEQQMDVRVKVSGRPLKKARLERGRRYTRTRFDGSLVPPPTGWLSMSDHRHITIETREANREWSQYSPLDHTGDMPGHDLNPDLDLISNELMLQDISPQESVTGFDNGTLVQTTLNSSETIGAFPVPMVDSWFNTQEAPVDNIIGLPCAILYSIANGFTGLSEIPASSVVKLLKCEPRVYATMRKLLLDVPALIAKPFAENVLKASVEAADAEAVRVIAGTMMQRGIQINPNELLCECDGMFVTPAELAAKLRSVDLLQVLLKLGADPNKTFESGPNRIRGALEWALNVQRVNGVILEGEIEPSFALVQMLIDAGAKVEANCLWRLANWRSDSRILASMLRNIADDQHVQLLSYLPDLIEQFDDHLGIRVTQKLLQLWEGHVCQCGSKACQEPGDFKYHLQESLDMAVDRKNLELCQLILSRTVPGANTLALAIRKGNRRIASLLIQHGACVSEVYSKRFETIHTGRYSAPGEFLTPLGEAIRLQDPSMLQLVEEQGAWSFVSDRRYLDSVAEAAADVGDMAALERLFAMDVVRDLDPTPGFENALEAATCKEHILIMQLLLDNGARPHATILELALEAENGELVRMILDSGIIFPSDGTGGSEREFPSEFDRCALELAIEWGDMEIVEELIHAKAHYSFPQQGSRGLCAAIRSGNAVLVDLLLSAGVNPDASYKYYKGWETNVIYWTSPLSTAVKSGNEEMARHLLQKGADPANAQALSLAIEQDETSLFRTLLTAFRQSYPAGRSDFGAEPLITAIEKEGCPFLNELLEAKMNVNHLSQRHGRTPLGSAVERHGNTYLENATRLLESGADPNAIARVYAAQHLRHRLDEFLPPKTPLLIAIEAGNEGMVELLLKSGADVNKEARRGITRTPLQSACQRRSLPIVQLLLRLGADVNAPPSIRNGGTALQLACLSGSIRIVRYLLSVGADVFGPTSNANGRSALENAAENGRLDVIKVLWDATGGCGFPATEIARAQRFAGARGFPACAEYVAKLAEASLVDFSMTRRP</sequence>
<dbReference type="InterPro" id="IPR002110">
    <property type="entry name" value="Ankyrin_rpt"/>
</dbReference>
<dbReference type="PANTHER" id="PTHR24198">
    <property type="entry name" value="ANKYRIN REPEAT AND PROTEIN KINASE DOMAIN-CONTAINING PROTEIN"/>
    <property type="match status" value="1"/>
</dbReference>
<keyword evidence="1" id="KW-0677">Repeat</keyword>
<reference evidence="5" key="1">
    <citation type="submission" date="2023-01" db="EMBL/GenBank/DDBJ databases">
        <authorList>
            <person name="Piombo E."/>
        </authorList>
    </citation>
    <scope>NUCLEOTIDE SEQUENCE</scope>
</reference>
<dbReference type="EMBL" id="CABFNP030001299">
    <property type="protein sequence ID" value="CAI6098734.1"/>
    <property type="molecule type" value="Genomic_DNA"/>
</dbReference>
<evidence type="ECO:0000256" key="3">
    <source>
        <dbReference type="PROSITE-ProRule" id="PRU00023"/>
    </source>
</evidence>
<dbReference type="PROSITE" id="PS50088">
    <property type="entry name" value="ANK_REPEAT"/>
    <property type="match status" value="4"/>
</dbReference>
<dbReference type="Proteomes" id="UP001160390">
    <property type="component" value="Unassembled WGS sequence"/>
</dbReference>
<proteinExistence type="predicted"/>
<dbReference type="Gene3D" id="1.25.40.20">
    <property type="entry name" value="Ankyrin repeat-containing domain"/>
    <property type="match status" value="3"/>
</dbReference>
<name>A0AA35QB45_9HYPO</name>
<dbReference type="InterPro" id="IPR036770">
    <property type="entry name" value="Ankyrin_rpt-contain_sf"/>
</dbReference>
<dbReference type="InterPro" id="IPR025676">
    <property type="entry name" value="Clr5_dom"/>
</dbReference>
<gene>
    <name evidence="5" type="ORF">CCHLO57077_00002779</name>
</gene>
<feature type="repeat" description="ANK" evidence="3">
    <location>
        <begin position="771"/>
        <end position="803"/>
    </location>
</feature>
<accession>A0AA35QB45</accession>
<dbReference type="SMART" id="SM00248">
    <property type="entry name" value="ANK"/>
    <property type="match status" value="13"/>
</dbReference>
<evidence type="ECO:0000259" key="4">
    <source>
        <dbReference type="Pfam" id="PF14420"/>
    </source>
</evidence>
<dbReference type="PROSITE" id="PS50297">
    <property type="entry name" value="ANK_REP_REGION"/>
    <property type="match status" value="4"/>
</dbReference>
<dbReference type="SUPFAM" id="SSF48403">
    <property type="entry name" value="Ankyrin repeat"/>
    <property type="match status" value="2"/>
</dbReference>
<evidence type="ECO:0000256" key="1">
    <source>
        <dbReference type="ARBA" id="ARBA00022737"/>
    </source>
</evidence>
<keyword evidence="2 3" id="KW-0040">ANK repeat</keyword>
<organism evidence="5 6">
    <name type="scientific">Clonostachys chloroleuca</name>
    <dbReference type="NCBI Taxonomy" id="1926264"/>
    <lineage>
        <taxon>Eukaryota</taxon>
        <taxon>Fungi</taxon>
        <taxon>Dikarya</taxon>
        <taxon>Ascomycota</taxon>
        <taxon>Pezizomycotina</taxon>
        <taxon>Sordariomycetes</taxon>
        <taxon>Hypocreomycetidae</taxon>
        <taxon>Hypocreales</taxon>
        <taxon>Bionectriaceae</taxon>
        <taxon>Clonostachys</taxon>
    </lineage>
</organism>
<dbReference type="Pfam" id="PF14420">
    <property type="entry name" value="Clr5"/>
    <property type="match status" value="1"/>
</dbReference>
<dbReference type="Pfam" id="PF12796">
    <property type="entry name" value="Ank_2"/>
    <property type="match status" value="3"/>
</dbReference>
<evidence type="ECO:0000256" key="2">
    <source>
        <dbReference type="ARBA" id="ARBA00023043"/>
    </source>
</evidence>
<evidence type="ECO:0000313" key="5">
    <source>
        <dbReference type="EMBL" id="CAI6098734.1"/>
    </source>
</evidence>
<dbReference type="GO" id="GO:0005737">
    <property type="term" value="C:cytoplasm"/>
    <property type="evidence" value="ECO:0007669"/>
    <property type="project" value="TreeGrafter"/>
</dbReference>
<evidence type="ECO:0000313" key="6">
    <source>
        <dbReference type="Proteomes" id="UP001160390"/>
    </source>
</evidence>
<protein>
    <recommendedName>
        <fullName evidence="4">Clr5 domain-containing protein</fullName>
    </recommendedName>
</protein>
<feature type="repeat" description="ANK" evidence="3">
    <location>
        <begin position="954"/>
        <end position="986"/>
    </location>
</feature>
<dbReference type="AlphaFoldDB" id="A0AA35QB45"/>
<comment type="caution">
    <text evidence="5">The sequence shown here is derived from an EMBL/GenBank/DDBJ whole genome shotgun (WGS) entry which is preliminary data.</text>
</comment>